<dbReference type="RefSeq" id="WP_015879720.1">
    <property type="nucleotide sequence ID" value="NC_012691.1"/>
</dbReference>
<dbReference type="AlphaFoldDB" id="C4LB68"/>
<reference evidence="4" key="1">
    <citation type="submission" date="2009-05" db="EMBL/GenBank/DDBJ databases">
        <title>Complete sequence of Tolumonas auensis DSM 9187.</title>
        <authorList>
            <consortium name="US DOE Joint Genome Institute"/>
            <person name="Lucas S."/>
            <person name="Copeland A."/>
            <person name="Lapidus A."/>
            <person name="Glavina del Rio T."/>
            <person name="Tice H."/>
            <person name="Bruce D."/>
            <person name="Goodwin L."/>
            <person name="Pitluck S."/>
            <person name="Chertkov O."/>
            <person name="Brettin T."/>
            <person name="Detter J.C."/>
            <person name="Han C."/>
            <person name="Larimer F."/>
            <person name="Land M."/>
            <person name="Hauser L."/>
            <person name="Kyrpides N."/>
            <person name="Mikhailova N."/>
            <person name="Spring S."/>
            <person name="Beller H."/>
        </authorList>
    </citation>
    <scope>NUCLEOTIDE SEQUENCE [LARGE SCALE GENOMIC DNA]</scope>
    <source>
        <strain evidence="4">DSM 9187 / TA4</strain>
    </source>
</reference>
<feature type="domain" description="DNA primase/helicase Gp4 N-terminal Bacteriophage T7-like" evidence="2">
    <location>
        <begin position="33"/>
        <end position="72"/>
    </location>
</feature>
<dbReference type="InterPro" id="IPR009270">
    <property type="entry name" value="DUF927"/>
</dbReference>
<dbReference type="CDD" id="cd01029">
    <property type="entry name" value="TOPRIM_primases"/>
    <property type="match status" value="1"/>
</dbReference>
<feature type="region of interest" description="Disordered" evidence="1">
    <location>
        <begin position="109"/>
        <end position="128"/>
    </location>
</feature>
<proteinExistence type="predicted"/>
<dbReference type="GO" id="GO:0004386">
    <property type="term" value="F:helicase activity"/>
    <property type="evidence" value="ECO:0007669"/>
    <property type="project" value="InterPro"/>
</dbReference>
<evidence type="ECO:0000313" key="3">
    <source>
        <dbReference type="EMBL" id="ACQ94271.1"/>
    </source>
</evidence>
<keyword evidence="4" id="KW-1185">Reference proteome</keyword>
<dbReference type="HOGENOM" id="CLU_005630_2_0_6"/>
<dbReference type="Pfam" id="PF06048">
    <property type="entry name" value="DUF927"/>
    <property type="match status" value="1"/>
</dbReference>
<dbReference type="eggNOG" id="COG4643">
    <property type="taxonomic scope" value="Bacteria"/>
</dbReference>
<dbReference type="eggNOG" id="COG5519">
    <property type="taxonomic scope" value="Bacteria"/>
</dbReference>
<dbReference type="STRING" id="595494.Tola_2678"/>
<dbReference type="KEGG" id="tau:Tola_2678"/>
<dbReference type="EMBL" id="CP001616">
    <property type="protein sequence ID" value="ACQ94271.1"/>
    <property type="molecule type" value="Genomic_DNA"/>
</dbReference>
<evidence type="ECO:0000313" key="4">
    <source>
        <dbReference type="Proteomes" id="UP000009073"/>
    </source>
</evidence>
<dbReference type="SMART" id="SM00778">
    <property type="entry name" value="Prim_Zn_Ribbon"/>
    <property type="match status" value="1"/>
</dbReference>
<sequence length="913" mass="99635">MTEILKISDIARAAQGQWGGIFPTLGINVPARGKHGPCPICGGKDRFHFDDIEGRGTWICRKCEGKQAGDGLDLVCKATSKDNKSASLLVAQALGLTAGLDVDTIRANKARSQRQAEQERQREHARHKAATDLAQNILNQCQPAKGHPYMVGKGLAECEVLILQSPVMAGNVELKQGVSVIPLYNAARELTTCQTIDNSGHKYLLAGGRKAGSFHCIPGSEVLAICEGYATGLSVHLATGFTVYCAIDVGNLRAVAETVRDQHPSAEIILAADNDADHQENIGLIKAKSAADAVGGIVALPPVSGDWNDYHQHHGIDKTREAILMSRKQSNVVSLADKTRPAKSPIDDLKPRIEAKGSDLVYVVPKMDRDTGEIHETQNWLCTAIELIGRGRDEDGAHFRMIRWKENGTGTERTDAFPLEIVGEREGWARMRRGGLSVTTSRMLRAHLGNHMQLAGSDQFCRVVSRSGWQHGAYVLPNAEVVGNPVDPVFFNGRSASANAYRVSGTVAQWQEQVGALARDNVCMMLGVACSLAAPVLDLVEADSFGVHLFGNSGTGKTTIGMVANSVWGHPEELKLSWYSTALGLANEAAAHNDGLMSLDEIGQSTKPKDVATSAYALFNGVGKIQGAKDGGNREAMRWRVLALSTGEKDLETFLHEAGEKVHAGHLVRLLNVPIQAITNIHGLADSRAHADAVQQAAKRCYGAVGREWVNYLAVHKDDVIHAIKTAITAWQARLPEKASDQVRRVASRFAILEAALVCGSHLTGWMPDESKKAVQRCFNEWVELFGMENRERKTIIDQVIAFLNSNAFSRYMVLPYDYTAPQIRDAAGYRKQEDPKAEEWTFFTFPHVFEKEVSKGFNPKMVAQIMADCGMLKRDNGKDAGFTKRTPRIDGRQIRCYTLLFAPDDTDQEGGV</sequence>
<dbReference type="InterPro" id="IPR013237">
    <property type="entry name" value="Phage_T7_Gp4_N"/>
</dbReference>
<accession>C4LB68</accession>
<dbReference type="Proteomes" id="UP000009073">
    <property type="component" value="Chromosome"/>
</dbReference>
<protein>
    <recommendedName>
        <fullName evidence="2">DNA primase/helicase Gp4 N-terminal Bacteriophage T7-like domain-containing protein</fullName>
    </recommendedName>
</protein>
<evidence type="ECO:0000259" key="2">
    <source>
        <dbReference type="SMART" id="SM00778"/>
    </source>
</evidence>
<dbReference type="OrthoDB" id="784829at2"/>
<dbReference type="Pfam" id="PF13362">
    <property type="entry name" value="Toprim_3"/>
    <property type="match status" value="1"/>
</dbReference>
<evidence type="ECO:0000256" key="1">
    <source>
        <dbReference type="SAM" id="MobiDB-lite"/>
    </source>
</evidence>
<dbReference type="GO" id="GO:0008270">
    <property type="term" value="F:zinc ion binding"/>
    <property type="evidence" value="ECO:0007669"/>
    <property type="project" value="InterPro"/>
</dbReference>
<reference evidence="3 4" key="2">
    <citation type="journal article" date="2011" name="Stand. Genomic Sci.">
        <title>Complete genome sequence of Tolumonas auensis type strain (TA 4).</title>
        <authorList>
            <person name="Chertkov O."/>
            <person name="Copeland A."/>
            <person name="Lucas S."/>
            <person name="Lapidus A."/>
            <person name="Berry K.W."/>
            <person name="Detter J.C."/>
            <person name="Del Rio T.G."/>
            <person name="Hammon N."/>
            <person name="Dalin E."/>
            <person name="Tice H."/>
            <person name="Pitluck S."/>
            <person name="Richardson P."/>
            <person name="Bruce D."/>
            <person name="Goodwin L."/>
            <person name="Han C."/>
            <person name="Tapia R."/>
            <person name="Saunders E."/>
            <person name="Schmutz J."/>
            <person name="Brettin T."/>
            <person name="Larimer F."/>
            <person name="Land M."/>
            <person name="Hauser L."/>
            <person name="Spring S."/>
            <person name="Rohde M."/>
            <person name="Kyrpides N.C."/>
            <person name="Ivanova N."/>
            <person name="Goker M."/>
            <person name="Beller H.R."/>
            <person name="Klenk H.P."/>
            <person name="Woyke T."/>
        </authorList>
    </citation>
    <scope>NUCLEOTIDE SEQUENCE [LARGE SCALE GENOMIC DNA]</scope>
    <source>
        <strain evidence="4">DSM 9187 / TA4</strain>
    </source>
</reference>
<dbReference type="InterPro" id="IPR006171">
    <property type="entry name" value="TOPRIM_dom"/>
</dbReference>
<organism evidence="3 4">
    <name type="scientific">Tolumonas auensis (strain DSM 9187 / NBRC 110442 / TA 4)</name>
    <dbReference type="NCBI Taxonomy" id="595494"/>
    <lineage>
        <taxon>Bacteria</taxon>
        <taxon>Pseudomonadati</taxon>
        <taxon>Pseudomonadota</taxon>
        <taxon>Gammaproteobacteria</taxon>
        <taxon>Aeromonadales</taxon>
        <taxon>Aeromonadaceae</taxon>
        <taxon>Tolumonas</taxon>
    </lineage>
</organism>
<gene>
    <name evidence="3" type="ordered locus">Tola_2678</name>
</gene>
<dbReference type="InterPro" id="IPR034154">
    <property type="entry name" value="TOPRIM_DnaG/twinkle"/>
</dbReference>
<dbReference type="Pfam" id="PF08273">
    <property type="entry name" value="Zn_Ribbon_Prim"/>
    <property type="match status" value="1"/>
</dbReference>
<name>C4LB68_TOLAT</name>
<dbReference type="SUPFAM" id="SSF57783">
    <property type="entry name" value="Zinc beta-ribbon"/>
    <property type="match status" value="1"/>
</dbReference>